<dbReference type="Proteomes" id="UP000190911">
    <property type="component" value="Chromosome I"/>
</dbReference>
<dbReference type="PANTHER" id="PTHR36920:SF1">
    <property type="entry name" value="OUTER MEMBRANE PROTEIN W"/>
    <property type="match status" value="1"/>
</dbReference>
<dbReference type="GO" id="GO:0019867">
    <property type="term" value="C:outer membrane"/>
    <property type="evidence" value="ECO:0007669"/>
    <property type="project" value="InterPro"/>
</dbReference>
<dbReference type="STRING" id="29571.SAMN05878437_2045"/>
<feature type="chain" id="PRO_5013359917" evidence="1">
    <location>
        <begin position="27"/>
        <end position="198"/>
    </location>
</feature>
<reference evidence="2 3" key="1">
    <citation type="submission" date="2016-11" db="EMBL/GenBank/DDBJ databases">
        <authorList>
            <person name="Jaros S."/>
            <person name="Januszkiewicz K."/>
            <person name="Wedrychowicz H."/>
        </authorList>
    </citation>
    <scope>NUCLEOTIDE SEQUENCE [LARGE SCALE GENOMIC DNA]</scope>
    <source>
        <strain evidence="2 3">ACAM 12</strain>
    </source>
</reference>
<proteinExistence type="predicted"/>
<dbReference type="PANTHER" id="PTHR36920">
    <property type="match status" value="1"/>
</dbReference>
<evidence type="ECO:0000256" key="1">
    <source>
        <dbReference type="SAM" id="SignalP"/>
    </source>
</evidence>
<dbReference type="OrthoDB" id="9807574at2"/>
<dbReference type="InterPro" id="IPR011250">
    <property type="entry name" value="OMP/PagP_B-barrel"/>
</dbReference>
<accession>A0A1M7HCN2</accession>
<dbReference type="RefSeq" id="WP_079553372.1">
    <property type="nucleotide sequence ID" value="NZ_LT670847.1"/>
</dbReference>
<dbReference type="InParanoid" id="A0A1M7HCN2"/>
<dbReference type="InterPro" id="IPR005618">
    <property type="entry name" value="OMPW"/>
</dbReference>
<evidence type="ECO:0000313" key="3">
    <source>
        <dbReference type="Proteomes" id="UP000190911"/>
    </source>
</evidence>
<dbReference type="Gene3D" id="2.40.160.20">
    <property type="match status" value="1"/>
</dbReference>
<dbReference type="SUPFAM" id="SSF56925">
    <property type="entry name" value="OMPA-like"/>
    <property type="match status" value="1"/>
</dbReference>
<keyword evidence="3" id="KW-1185">Reference proteome</keyword>
<dbReference type="AlphaFoldDB" id="A0A1M7HCN2"/>
<protein>
    <submittedName>
        <fullName evidence="2">Outer membrane protein</fullName>
    </submittedName>
</protein>
<organism evidence="2 3">
    <name type="scientific">Vreelandella subglaciescola</name>
    <dbReference type="NCBI Taxonomy" id="29571"/>
    <lineage>
        <taxon>Bacteria</taxon>
        <taxon>Pseudomonadati</taxon>
        <taxon>Pseudomonadota</taxon>
        <taxon>Gammaproteobacteria</taxon>
        <taxon>Oceanospirillales</taxon>
        <taxon>Halomonadaceae</taxon>
        <taxon>Vreelandella</taxon>
    </lineage>
</organism>
<gene>
    <name evidence="2" type="ORF">SAMN05878437_2045</name>
</gene>
<dbReference type="Pfam" id="PF03922">
    <property type="entry name" value="OmpW"/>
    <property type="match status" value="1"/>
</dbReference>
<feature type="signal peptide" evidence="1">
    <location>
        <begin position="1"/>
        <end position="26"/>
    </location>
</feature>
<sequence>MRSNKLIATAALTAAGLALTSQAALAYQAGDIYVRAGIEKADISADELSRENNFNLAGGYLLHDKLGLEVGIGEAVDHDFALDSGAQGSLDRMPVTLLMNYYPLGGIEASRIQPFLGVGVNYTRFSSVDTDGADSLDIDDDYGVVGQVGMDMLITERIHATGYARYSEIDADFERNGSTVDEVRLDPLTVGAGITYRF</sequence>
<dbReference type="GO" id="GO:0055085">
    <property type="term" value="P:transmembrane transport"/>
    <property type="evidence" value="ECO:0007669"/>
    <property type="project" value="TreeGrafter"/>
</dbReference>
<name>A0A1M7HCN2_9GAMM</name>
<evidence type="ECO:0000313" key="2">
    <source>
        <dbReference type="EMBL" id="SHM26179.1"/>
    </source>
</evidence>
<dbReference type="EMBL" id="LT670847">
    <property type="protein sequence ID" value="SHM26179.1"/>
    <property type="molecule type" value="Genomic_DNA"/>
</dbReference>
<keyword evidence="1" id="KW-0732">Signal</keyword>